<dbReference type="PANTHER" id="PTHR45947">
    <property type="entry name" value="SULFOQUINOVOSYL TRANSFERASE SQD2"/>
    <property type="match status" value="1"/>
</dbReference>
<gene>
    <name evidence="3" type="ORF">DEA61_07330</name>
</gene>
<dbReference type="AlphaFoldDB" id="A0A357VML1"/>
<dbReference type="Pfam" id="PF13439">
    <property type="entry name" value="Glyco_transf_4"/>
    <property type="match status" value="1"/>
</dbReference>
<organism evidence="3 4">
    <name type="scientific">Caldanaerobacter subterraneus</name>
    <dbReference type="NCBI Taxonomy" id="911092"/>
    <lineage>
        <taxon>Bacteria</taxon>
        <taxon>Bacillati</taxon>
        <taxon>Bacillota</taxon>
        <taxon>Clostridia</taxon>
        <taxon>Thermoanaerobacterales</taxon>
        <taxon>Thermoanaerobacteraceae</taxon>
        <taxon>Caldanaerobacter</taxon>
    </lineage>
</organism>
<dbReference type="EMBL" id="DOLB01000106">
    <property type="protein sequence ID" value="HBT49623.1"/>
    <property type="molecule type" value="Genomic_DNA"/>
</dbReference>
<dbReference type="Gene3D" id="3.40.50.2000">
    <property type="entry name" value="Glycogen Phosphorylase B"/>
    <property type="match status" value="2"/>
</dbReference>
<evidence type="ECO:0000259" key="2">
    <source>
        <dbReference type="Pfam" id="PF13439"/>
    </source>
</evidence>
<protein>
    <recommendedName>
        <fullName evidence="5">Glycosyltransferase family 1 protein</fullName>
    </recommendedName>
</protein>
<dbReference type="PANTHER" id="PTHR45947:SF3">
    <property type="entry name" value="SULFOQUINOVOSYL TRANSFERASE SQD2"/>
    <property type="match status" value="1"/>
</dbReference>
<dbReference type="InterPro" id="IPR001296">
    <property type="entry name" value="Glyco_trans_1"/>
</dbReference>
<sequence length="391" mass="44699">GKDGEGVIKMKILQFVPYFIPYPGGQERYVYNLSRYLVKMGHEVHVITSNFPRSKKFEEIDGITVERYKLIAKILRNPIVPGFLTVPRRFGKFDIIHIHNEHAFSSIVAAYAKRKKDFPLVLTNHGQLKFGNYLADAIERFYIKTFGKKILELSDAIVVNSVSDKDFLTTIAPKISDKIYVLHNAIDPEFFMKLAKEAEGNKWTIDADVKILYVGQLIKRKGIEWLIKAVKIIKNSTNNKKIKCILVGEGKDRTYFETLVRKYNLLDSIMFTGQVSDAELVWLYKNSDVFVLPSLAEGCPTVVLEAMYFGLPVVTTDIPGVRDHFEDVAILVPPKDERALATSIVRLLEDKNLAKSLSKSGMKLVMEKYTWDRVAKEYETLYKNVIEKEGF</sequence>
<evidence type="ECO:0000313" key="3">
    <source>
        <dbReference type="EMBL" id="HBT49623.1"/>
    </source>
</evidence>
<feature type="domain" description="Glycosyltransferase subfamily 4-like N-terminal" evidence="2">
    <location>
        <begin position="23"/>
        <end position="189"/>
    </location>
</feature>
<dbReference type="RefSeq" id="WP_278429182.1">
    <property type="nucleotide sequence ID" value="NZ_DOLB01000106.1"/>
</dbReference>
<reference evidence="3 4" key="1">
    <citation type="journal article" date="2018" name="Nat. Biotechnol.">
        <title>A standardized bacterial taxonomy based on genome phylogeny substantially revises the tree of life.</title>
        <authorList>
            <person name="Parks D.H."/>
            <person name="Chuvochina M."/>
            <person name="Waite D.W."/>
            <person name="Rinke C."/>
            <person name="Skarshewski A."/>
            <person name="Chaumeil P.A."/>
            <person name="Hugenholtz P."/>
        </authorList>
    </citation>
    <scope>NUCLEOTIDE SEQUENCE [LARGE SCALE GENOMIC DNA]</scope>
    <source>
        <strain evidence="3">UBA12544</strain>
    </source>
</reference>
<feature type="non-terminal residue" evidence="3">
    <location>
        <position position="1"/>
    </location>
</feature>
<dbReference type="GO" id="GO:0016757">
    <property type="term" value="F:glycosyltransferase activity"/>
    <property type="evidence" value="ECO:0007669"/>
    <property type="project" value="InterPro"/>
</dbReference>
<dbReference type="SUPFAM" id="SSF53756">
    <property type="entry name" value="UDP-Glycosyltransferase/glycogen phosphorylase"/>
    <property type="match status" value="1"/>
</dbReference>
<name>A0A357VML1_9THEO</name>
<feature type="domain" description="Glycosyl transferase family 1" evidence="1">
    <location>
        <begin position="202"/>
        <end position="361"/>
    </location>
</feature>
<accession>A0A357VML1</accession>
<dbReference type="Pfam" id="PF00534">
    <property type="entry name" value="Glycos_transf_1"/>
    <property type="match status" value="1"/>
</dbReference>
<evidence type="ECO:0008006" key="5">
    <source>
        <dbReference type="Google" id="ProtNLM"/>
    </source>
</evidence>
<dbReference type="InterPro" id="IPR050194">
    <property type="entry name" value="Glycosyltransferase_grp1"/>
</dbReference>
<proteinExistence type="predicted"/>
<dbReference type="CDD" id="cd03801">
    <property type="entry name" value="GT4_PimA-like"/>
    <property type="match status" value="1"/>
</dbReference>
<dbReference type="InterPro" id="IPR028098">
    <property type="entry name" value="Glyco_trans_4-like_N"/>
</dbReference>
<evidence type="ECO:0000259" key="1">
    <source>
        <dbReference type="Pfam" id="PF00534"/>
    </source>
</evidence>
<evidence type="ECO:0000313" key="4">
    <source>
        <dbReference type="Proteomes" id="UP000264445"/>
    </source>
</evidence>
<comment type="caution">
    <text evidence="3">The sequence shown here is derived from an EMBL/GenBank/DDBJ whole genome shotgun (WGS) entry which is preliminary data.</text>
</comment>
<dbReference type="Proteomes" id="UP000264445">
    <property type="component" value="Unassembled WGS sequence"/>
</dbReference>